<dbReference type="AlphaFoldDB" id="A0A395LQY9"/>
<comment type="caution">
    <text evidence="2">The sequence shown here is derived from an EMBL/GenBank/DDBJ whole genome shotgun (WGS) entry which is preliminary data.</text>
</comment>
<feature type="region of interest" description="Disordered" evidence="1">
    <location>
        <begin position="1"/>
        <end position="40"/>
    </location>
</feature>
<protein>
    <recommendedName>
        <fullName evidence="4">Polyhydroxyalkanoic acid synthase</fullName>
    </recommendedName>
</protein>
<sequence length="108" mass="12005">MRVPIKHDLPKEEVRRRLRERMPELPEHMPGGAAEMSSEWPSEDCMKLAVTAVGQTVRVAIEIEEKQVIVDLDLPPMLSFFKPLIAAAVADKGTRLLSGPDSDRGTKS</sequence>
<organism evidence="2 3">
    <name type="scientific">Alteriqipengyuania lutimaris</name>
    <dbReference type="NCBI Taxonomy" id="1538146"/>
    <lineage>
        <taxon>Bacteria</taxon>
        <taxon>Pseudomonadati</taxon>
        <taxon>Pseudomonadota</taxon>
        <taxon>Alphaproteobacteria</taxon>
        <taxon>Sphingomonadales</taxon>
        <taxon>Erythrobacteraceae</taxon>
        <taxon>Alteriqipengyuania</taxon>
    </lineage>
</organism>
<evidence type="ECO:0000256" key="1">
    <source>
        <dbReference type="SAM" id="MobiDB-lite"/>
    </source>
</evidence>
<gene>
    <name evidence="2" type="ORF">DL238_05320</name>
</gene>
<dbReference type="InterPro" id="IPR013433">
    <property type="entry name" value="PHA_gran_rgn"/>
</dbReference>
<reference evidence="2 3" key="1">
    <citation type="submission" date="2018-07" db="EMBL/GenBank/DDBJ databases">
        <title>Erythrobacter nanhaiensis sp. nov., a novel member of the genus Erythrobacter isolated from the South China Sea.</title>
        <authorList>
            <person name="Chen X."/>
            <person name="Liu J."/>
        </authorList>
    </citation>
    <scope>NUCLEOTIDE SEQUENCE [LARGE SCALE GENOMIC DNA]</scope>
    <source>
        <strain evidence="2 3">S-5</strain>
    </source>
</reference>
<dbReference type="RefSeq" id="WP_115491311.1">
    <property type="nucleotide sequence ID" value="NZ_JACHWW010000001.1"/>
</dbReference>
<evidence type="ECO:0008006" key="4">
    <source>
        <dbReference type="Google" id="ProtNLM"/>
    </source>
</evidence>
<evidence type="ECO:0000313" key="2">
    <source>
        <dbReference type="EMBL" id="RDS77090.1"/>
    </source>
</evidence>
<evidence type="ECO:0000313" key="3">
    <source>
        <dbReference type="Proteomes" id="UP000254101"/>
    </source>
</evidence>
<accession>A0A395LQY9</accession>
<dbReference type="OrthoDB" id="8853368at2"/>
<keyword evidence="3" id="KW-1185">Reference proteome</keyword>
<feature type="compositionally biased region" description="Basic and acidic residues" evidence="1">
    <location>
        <begin position="1"/>
        <end position="27"/>
    </location>
</feature>
<proteinExistence type="predicted"/>
<dbReference type="Pfam" id="PF09650">
    <property type="entry name" value="PHA_gran_rgn"/>
    <property type="match status" value="1"/>
</dbReference>
<dbReference type="Proteomes" id="UP000254101">
    <property type="component" value="Unassembled WGS sequence"/>
</dbReference>
<name>A0A395LQY9_9SPHN</name>
<dbReference type="EMBL" id="QRBB01000001">
    <property type="protein sequence ID" value="RDS77090.1"/>
    <property type="molecule type" value="Genomic_DNA"/>
</dbReference>